<evidence type="ECO:0000256" key="6">
    <source>
        <dbReference type="ARBA" id="ARBA00022723"/>
    </source>
</evidence>
<evidence type="ECO:0000256" key="4">
    <source>
        <dbReference type="ARBA" id="ARBA00022692"/>
    </source>
</evidence>
<evidence type="ECO:0000256" key="5">
    <source>
        <dbReference type="ARBA" id="ARBA00022714"/>
    </source>
</evidence>
<dbReference type="RefSeq" id="WP_150699775.1">
    <property type="nucleotide sequence ID" value="NZ_CABPRZ010000032.1"/>
</dbReference>
<dbReference type="InterPro" id="IPR050584">
    <property type="entry name" value="Cholesterol_7-desaturase"/>
</dbReference>
<dbReference type="Gene3D" id="2.102.10.10">
    <property type="entry name" value="Rieske [2Fe-2S] iron-sulphur domain"/>
    <property type="match status" value="1"/>
</dbReference>
<organism evidence="18 19">
    <name type="scientific">Pandoraea terrae</name>
    <dbReference type="NCBI Taxonomy" id="1537710"/>
    <lineage>
        <taxon>Bacteria</taxon>
        <taxon>Pseudomonadati</taxon>
        <taxon>Pseudomonadota</taxon>
        <taxon>Betaproteobacteria</taxon>
        <taxon>Burkholderiales</taxon>
        <taxon>Burkholderiaceae</taxon>
        <taxon>Pandoraea</taxon>
    </lineage>
</organism>
<keyword evidence="4" id="KW-0812">Transmembrane</keyword>
<dbReference type="PROSITE" id="PS51296">
    <property type="entry name" value="RIESKE"/>
    <property type="match status" value="1"/>
</dbReference>
<dbReference type="GO" id="GO:0170056">
    <property type="term" value="F:cholesterol 7-desaturase [NAD(P)H] activity"/>
    <property type="evidence" value="ECO:0007669"/>
    <property type="project" value="UniProtKB-EC"/>
</dbReference>
<evidence type="ECO:0000256" key="10">
    <source>
        <dbReference type="ARBA" id="ARBA00023014"/>
    </source>
</evidence>
<reference evidence="18 19" key="1">
    <citation type="submission" date="2019-08" db="EMBL/GenBank/DDBJ databases">
        <authorList>
            <person name="Peeters C."/>
        </authorList>
    </citation>
    <scope>NUCLEOTIDE SEQUENCE [LARGE SCALE GENOMIC DNA]</scope>
    <source>
        <strain evidence="18 19">LMG 30175</strain>
    </source>
</reference>
<keyword evidence="6" id="KW-0479">Metal-binding</keyword>
<evidence type="ECO:0000256" key="11">
    <source>
        <dbReference type="ARBA" id="ARBA00023136"/>
    </source>
</evidence>
<keyword evidence="11" id="KW-0472">Membrane</keyword>
<comment type="pathway">
    <text evidence="12">Steroid hormone biosynthesis; dafachronic acid biosynthesis.</text>
</comment>
<proteinExistence type="inferred from homology"/>
<dbReference type="Pfam" id="PF00355">
    <property type="entry name" value="Rieske"/>
    <property type="match status" value="1"/>
</dbReference>
<dbReference type="Proteomes" id="UP000414233">
    <property type="component" value="Unassembled WGS sequence"/>
</dbReference>
<name>A0A5E4Z706_9BURK</name>
<comment type="catalytic activity">
    <reaction evidence="16">
        <text>cholesterol + NADPH + O2 + H(+) = 7-dehydrocholesterol + NADP(+) + 2 H2O</text>
        <dbReference type="Rhea" id="RHEA:45024"/>
        <dbReference type="ChEBI" id="CHEBI:15377"/>
        <dbReference type="ChEBI" id="CHEBI:15378"/>
        <dbReference type="ChEBI" id="CHEBI:15379"/>
        <dbReference type="ChEBI" id="CHEBI:16113"/>
        <dbReference type="ChEBI" id="CHEBI:17759"/>
        <dbReference type="ChEBI" id="CHEBI:57783"/>
        <dbReference type="ChEBI" id="CHEBI:58349"/>
        <dbReference type="EC" id="1.14.19.21"/>
    </reaction>
    <physiologicalReaction direction="left-to-right" evidence="16">
        <dbReference type="Rhea" id="RHEA:45025"/>
    </physiologicalReaction>
</comment>
<dbReference type="GO" id="GO:0016020">
    <property type="term" value="C:membrane"/>
    <property type="evidence" value="ECO:0007669"/>
    <property type="project" value="UniProtKB-SubCell"/>
</dbReference>
<dbReference type="InterPro" id="IPR036922">
    <property type="entry name" value="Rieske_2Fe-2S_sf"/>
</dbReference>
<dbReference type="GO" id="GO:0005737">
    <property type="term" value="C:cytoplasm"/>
    <property type="evidence" value="ECO:0007669"/>
    <property type="project" value="TreeGrafter"/>
</dbReference>
<evidence type="ECO:0000256" key="13">
    <source>
        <dbReference type="ARBA" id="ARBA00025729"/>
    </source>
</evidence>
<comment type="catalytic activity">
    <reaction evidence="15">
        <text>cholesterol + NADH + O2 + H(+) = 7-dehydrocholesterol + NAD(+) + 2 H2O</text>
        <dbReference type="Rhea" id="RHEA:51644"/>
        <dbReference type="ChEBI" id="CHEBI:15377"/>
        <dbReference type="ChEBI" id="CHEBI:15378"/>
        <dbReference type="ChEBI" id="CHEBI:15379"/>
        <dbReference type="ChEBI" id="CHEBI:16113"/>
        <dbReference type="ChEBI" id="CHEBI:17759"/>
        <dbReference type="ChEBI" id="CHEBI:57540"/>
        <dbReference type="ChEBI" id="CHEBI:57945"/>
        <dbReference type="EC" id="1.14.19.21"/>
    </reaction>
    <physiologicalReaction direction="left-to-right" evidence="15">
        <dbReference type="Rhea" id="RHEA:51645"/>
    </physiologicalReaction>
</comment>
<keyword evidence="7" id="KW-1133">Transmembrane helix</keyword>
<dbReference type="SUPFAM" id="SSF55961">
    <property type="entry name" value="Bet v1-like"/>
    <property type="match status" value="1"/>
</dbReference>
<dbReference type="Gene3D" id="3.90.380.10">
    <property type="entry name" value="Naphthalene 1,2-dioxygenase Alpha Subunit, Chain A, domain 1"/>
    <property type="match status" value="1"/>
</dbReference>
<keyword evidence="5" id="KW-0001">2Fe-2S</keyword>
<comment type="similarity">
    <text evidence="13">Belongs to the cholesterol 7-desaturase family.</text>
</comment>
<evidence type="ECO:0000256" key="16">
    <source>
        <dbReference type="ARBA" id="ARBA00049548"/>
    </source>
</evidence>
<comment type="subcellular location">
    <subcellularLocation>
        <location evidence="2">Membrane</location>
    </subcellularLocation>
</comment>
<evidence type="ECO:0000256" key="2">
    <source>
        <dbReference type="ARBA" id="ARBA00004370"/>
    </source>
</evidence>
<protein>
    <recommendedName>
        <fullName evidence="14">cholesterol 7-desaturase</fullName>
        <ecNumber evidence="14">1.14.19.21</ecNumber>
    </recommendedName>
</protein>
<evidence type="ECO:0000259" key="17">
    <source>
        <dbReference type="PROSITE" id="PS51296"/>
    </source>
</evidence>
<keyword evidence="19" id="KW-1185">Reference proteome</keyword>
<keyword evidence="10" id="KW-0411">Iron-sulfur</keyword>
<evidence type="ECO:0000256" key="8">
    <source>
        <dbReference type="ARBA" id="ARBA00023002"/>
    </source>
</evidence>
<dbReference type="Pfam" id="PF19298">
    <property type="entry name" value="KshA_C"/>
    <property type="match status" value="1"/>
</dbReference>
<evidence type="ECO:0000256" key="9">
    <source>
        <dbReference type="ARBA" id="ARBA00023004"/>
    </source>
</evidence>
<dbReference type="GO" id="GO:0046872">
    <property type="term" value="F:metal ion binding"/>
    <property type="evidence" value="ECO:0007669"/>
    <property type="project" value="UniProtKB-KW"/>
</dbReference>
<feature type="domain" description="Rieske" evidence="17">
    <location>
        <begin position="22"/>
        <end position="128"/>
    </location>
</feature>
<dbReference type="AlphaFoldDB" id="A0A5E4Z706"/>
<evidence type="ECO:0000256" key="14">
    <source>
        <dbReference type="ARBA" id="ARBA00026095"/>
    </source>
</evidence>
<gene>
    <name evidence="18" type="ORF">PTE30175_05038</name>
</gene>
<evidence type="ECO:0000256" key="1">
    <source>
        <dbReference type="ARBA" id="ARBA00001962"/>
    </source>
</evidence>
<sequence length="323" mass="36541">MSTIEPIPMKFRVPEIAFPMGWYRVADAAEIGHDTLKAVSYLNQQLIVYRTKSGAAQVADAYCPHLGAHLASHDGCIKDGAIVCPFHKWSWDGASGRCAGIPYSAVPPLEGLTLTLYPTREVDGMVLMWYHPQGAEPDFEPYASTALQRDAWILFDSHAWVSTSPYCDIFENLFDTAHIVQLHGAGKMPVMRTMEPMPHGLYVDYEMDPEAEEFGIGKLEINFTGVTAIHQLFEGPGWATNFIIASTPIDNERFIQTVRLYVKDLGSSLFNEQIGRPWIERFKYEVEQDFKVLDYKKHLPKPRLCGGDGPIYQYRAYASRYYV</sequence>
<dbReference type="PANTHER" id="PTHR21266">
    <property type="entry name" value="IRON-SULFUR DOMAIN CONTAINING PROTEIN"/>
    <property type="match status" value="1"/>
</dbReference>
<keyword evidence="9" id="KW-0408">Iron</keyword>
<evidence type="ECO:0000313" key="19">
    <source>
        <dbReference type="Proteomes" id="UP000414233"/>
    </source>
</evidence>
<evidence type="ECO:0000256" key="15">
    <source>
        <dbReference type="ARBA" id="ARBA00047853"/>
    </source>
</evidence>
<accession>A0A5E4Z706</accession>
<dbReference type="SUPFAM" id="SSF50022">
    <property type="entry name" value="ISP domain"/>
    <property type="match status" value="1"/>
</dbReference>
<dbReference type="GO" id="GO:0051537">
    <property type="term" value="F:2 iron, 2 sulfur cluster binding"/>
    <property type="evidence" value="ECO:0007669"/>
    <property type="project" value="UniProtKB-KW"/>
</dbReference>
<keyword evidence="8" id="KW-0560">Oxidoreductase</keyword>
<comment type="pathway">
    <text evidence="3">Hormone biosynthesis.</text>
</comment>
<dbReference type="EC" id="1.14.19.21" evidence="14"/>
<comment type="cofactor">
    <cofactor evidence="1">
        <name>Fe cation</name>
        <dbReference type="ChEBI" id="CHEBI:24875"/>
    </cofactor>
</comment>
<evidence type="ECO:0000256" key="3">
    <source>
        <dbReference type="ARBA" id="ARBA00004972"/>
    </source>
</evidence>
<dbReference type="InterPro" id="IPR017941">
    <property type="entry name" value="Rieske_2Fe-2S"/>
</dbReference>
<evidence type="ECO:0000256" key="12">
    <source>
        <dbReference type="ARBA" id="ARBA00025712"/>
    </source>
</evidence>
<dbReference type="PANTHER" id="PTHR21266:SF32">
    <property type="entry name" value="CHOLESTEROL 7-DESATURASE NVD"/>
    <property type="match status" value="1"/>
</dbReference>
<dbReference type="GO" id="GO:0008203">
    <property type="term" value="P:cholesterol metabolic process"/>
    <property type="evidence" value="ECO:0007669"/>
    <property type="project" value="InterPro"/>
</dbReference>
<dbReference type="EMBL" id="CABPRZ010000032">
    <property type="protein sequence ID" value="VVE56854.1"/>
    <property type="molecule type" value="Genomic_DNA"/>
</dbReference>
<evidence type="ECO:0000256" key="7">
    <source>
        <dbReference type="ARBA" id="ARBA00022989"/>
    </source>
</evidence>
<dbReference type="InterPro" id="IPR045605">
    <property type="entry name" value="KshA-like_C"/>
</dbReference>
<evidence type="ECO:0000313" key="18">
    <source>
        <dbReference type="EMBL" id="VVE56854.1"/>
    </source>
</evidence>
<dbReference type="OrthoDB" id="9769355at2"/>